<name>A0AAU8JKH7_9CYAN</name>
<evidence type="ECO:0000313" key="1">
    <source>
        <dbReference type="EMBL" id="XCM39365.1"/>
    </source>
</evidence>
<dbReference type="RefSeq" id="WP_156331933.1">
    <property type="nucleotide sequence ID" value="NZ_CP159837.1"/>
</dbReference>
<dbReference type="Gene3D" id="1.10.287.130">
    <property type="match status" value="1"/>
</dbReference>
<organism evidence="1">
    <name type="scientific">Planktothricoides raciborskii GIHE-MW2</name>
    <dbReference type="NCBI Taxonomy" id="2792601"/>
    <lineage>
        <taxon>Bacteria</taxon>
        <taxon>Bacillati</taxon>
        <taxon>Cyanobacteriota</taxon>
        <taxon>Cyanophyceae</taxon>
        <taxon>Oscillatoriophycideae</taxon>
        <taxon>Oscillatoriales</taxon>
        <taxon>Oscillatoriaceae</taxon>
        <taxon>Planktothricoides</taxon>
    </lineage>
</organism>
<gene>
    <name evidence="1" type="ORF">ABWT76_002287</name>
</gene>
<dbReference type="EMBL" id="CP159837">
    <property type="protein sequence ID" value="XCM39365.1"/>
    <property type="molecule type" value="Genomic_DNA"/>
</dbReference>
<keyword evidence="1" id="KW-0808">Transferase</keyword>
<sequence length="147" mass="17062">MPHPTSESTISTEVNISFAQGYRNYLIVGQKYHQGQKAVFVGLDISDRKLMEAELRHSEEQTRQQAIELEKTLEELHRTQTQLIYTEKMFSLEQVVAGLAHEMNNSISFIYGNIGYARQYFEDIIELVKIYQKKTSLSDPDLQEMLE</sequence>
<keyword evidence="1" id="KW-0418">Kinase</keyword>
<dbReference type="GO" id="GO:0016301">
    <property type="term" value="F:kinase activity"/>
    <property type="evidence" value="ECO:0007669"/>
    <property type="project" value="UniProtKB-KW"/>
</dbReference>
<accession>A0AAU8JKH7</accession>
<dbReference type="AlphaFoldDB" id="A0AAU8JKH7"/>
<reference evidence="1" key="1">
    <citation type="submission" date="2024-07" db="EMBL/GenBank/DDBJ databases">
        <authorList>
            <person name="Kim Y.J."/>
            <person name="Jeong J.Y."/>
        </authorList>
    </citation>
    <scope>NUCLEOTIDE SEQUENCE</scope>
    <source>
        <strain evidence="1">GIHE-MW2</strain>
    </source>
</reference>
<protein>
    <submittedName>
        <fullName evidence="1">Histidine kinase dimerization/phospho-acceptor domain-containing protein</fullName>
    </submittedName>
</protein>
<proteinExistence type="predicted"/>